<protein>
    <submittedName>
        <fullName evidence="1">Uncharacterized protein</fullName>
    </submittedName>
</protein>
<name>A0A150M9V0_GEOSE</name>
<gene>
    <name evidence="1" type="ORF">B4109_3227</name>
</gene>
<evidence type="ECO:0000313" key="1">
    <source>
        <dbReference type="EMBL" id="KYD21022.1"/>
    </source>
</evidence>
<accession>A0A150M9V0</accession>
<reference evidence="1 2" key="1">
    <citation type="submission" date="2016-01" db="EMBL/GenBank/DDBJ databases">
        <title>Draft Genome Sequences of Seven Thermophilic Sporeformers Isolated from Foods.</title>
        <authorList>
            <person name="Berendsen E.M."/>
            <person name="Wells-Bennik M.H."/>
            <person name="Krawcyk A.O."/>
            <person name="De Jong A."/>
            <person name="Holsappel S."/>
            <person name="Eijlander R.T."/>
            <person name="Kuipers O.P."/>
        </authorList>
    </citation>
    <scope>NUCLEOTIDE SEQUENCE [LARGE SCALE GENOMIC DNA]</scope>
    <source>
        <strain evidence="1 2">B4109</strain>
    </source>
</reference>
<dbReference type="AlphaFoldDB" id="A0A150M9V0"/>
<sequence length="92" mass="10332">MNDKQFRVLLNRCERLLERYYDADGIDVDAANAIAGALRKLIGVAEKQQETIERYERALKQIATWSPSLGGSFVNSVKAFQQTAIEALEGEK</sequence>
<dbReference type="EMBL" id="LQYV01000138">
    <property type="protein sequence ID" value="KYD21022.1"/>
    <property type="molecule type" value="Genomic_DNA"/>
</dbReference>
<dbReference type="PATRIC" id="fig|1422.18.peg.1800"/>
<dbReference type="RefSeq" id="WP_044737139.1">
    <property type="nucleotide sequence ID" value="NZ_LQYV01000138.1"/>
</dbReference>
<proteinExistence type="predicted"/>
<evidence type="ECO:0000313" key="2">
    <source>
        <dbReference type="Proteomes" id="UP000075424"/>
    </source>
</evidence>
<dbReference type="Proteomes" id="UP000075424">
    <property type="component" value="Unassembled WGS sequence"/>
</dbReference>
<comment type="caution">
    <text evidence="1">The sequence shown here is derived from an EMBL/GenBank/DDBJ whole genome shotgun (WGS) entry which is preliminary data.</text>
</comment>
<organism evidence="1 2">
    <name type="scientific">Geobacillus stearothermophilus</name>
    <name type="common">Bacillus stearothermophilus</name>
    <dbReference type="NCBI Taxonomy" id="1422"/>
    <lineage>
        <taxon>Bacteria</taxon>
        <taxon>Bacillati</taxon>
        <taxon>Bacillota</taxon>
        <taxon>Bacilli</taxon>
        <taxon>Bacillales</taxon>
        <taxon>Anoxybacillaceae</taxon>
        <taxon>Geobacillus</taxon>
    </lineage>
</organism>